<reference evidence="7 9" key="2">
    <citation type="submission" date="2016-06" db="EMBL/GenBank/DDBJ databases">
        <title>Genome sequence of Oerskovia enterophila DSM 43852.</title>
        <authorList>
            <person name="Poehlein A."/>
            <person name="Jag V."/>
            <person name="Bengelsdorf F.R."/>
            <person name="Daniel R."/>
            <person name="Duerre P."/>
        </authorList>
    </citation>
    <scope>NUCLEOTIDE SEQUENCE [LARGE SCALE GENOMIC DNA]</scope>
    <source>
        <strain evidence="7 9">DSM 43852</strain>
    </source>
</reference>
<keyword evidence="1" id="KW-0805">Transcription regulation</keyword>
<organism evidence="6 8">
    <name type="scientific">Oerskovia enterophila</name>
    <dbReference type="NCBI Taxonomy" id="43678"/>
    <lineage>
        <taxon>Bacteria</taxon>
        <taxon>Bacillati</taxon>
        <taxon>Actinomycetota</taxon>
        <taxon>Actinomycetes</taxon>
        <taxon>Micrococcales</taxon>
        <taxon>Cellulomonadaceae</taxon>
        <taxon>Oerskovia</taxon>
    </lineage>
</organism>
<sequence>MGNLKEVYKRHTGVPGGSGNGESMTTTATGAHQEPVPDALQVPVPDALHVPVPDALQVPVPDGGGCGADHATSEVRRVLDRVGDKWSVLILGTLSGGPLRFTELLHGISGISQRMLTLNLRQLERDGLVSRTVHAVVPPRVDYELTDLGRTLLPPVLALVQWAMENTDEIQGHREGFDAQAAGGQA</sequence>
<feature type="domain" description="HTH hxlR-type" evidence="5">
    <location>
        <begin position="66"/>
        <end position="171"/>
    </location>
</feature>
<evidence type="ECO:0000313" key="6">
    <source>
        <dbReference type="EMBL" id="KZM35446.1"/>
    </source>
</evidence>
<dbReference type="PANTHER" id="PTHR33204:SF39">
    <property type="entry name" value="TRANSCRIPTIONAL REGULATORY PROTEIN"/>
    <property type="match status" value="1"/>
</dbReference>
<evidence type="ECO:0000313" key="9">
    <source>
        <dbReference type="Proteomes" id="UP000093412"/>
    </source>
</evidence>
<dbReference type="AlphaFoldDB" id="A0A165S267"/>
<keyword evidence="2" id="KW-0238">DNA-binding</keyword>
<accession>A0A165S267</accession>
<dbReference type="Proteomes" id="UP000076447">
    <property type="component" value="Unassembled WGS sequence"/>
</dbReference>
<evidence type="ECO:0000256" key="4">
    <source>
        <dbReference type="SAM" id="MobiDB-lite"/>
    </source>
</evidence>
<dbReference type="EMBL" id="LRIE01000070">
    <property type="protein sequence ID" value="KZM35446.1"/>
    <property type="molecule type" value="Genomic_DNA"/>
</dbReference>
<evidence type="ECO:0000259" key="5">
    <source>
        <dbReference type="PROSITE" id="PS51118"/>
    </source>
</evidence>
<dbReference type="SUPFAM" id="SSF46785">
    <property type="entry name" value="Winged helix' DNA-binding domain"/>
    <property type="match status" value="1"/>
</dbReference>
<dbReference type="GO" id="GO:0003677">
    <property type="term" value="F:DNA binding"/>
    <property type="evidence" value="ECO:0007669"/>
    <property type="project" value="UniProtKB-KW"/>
</dbReference>
<dbReference type="PATRIC" id="fig|43678.3.peg.1957"/>
<protein>
    <submittedName>
        <fullName evidence="6 7">HTH-type transcriptional regulator YybR</fullName>
    </submittedName>
</protein>
<dbReference type="Proteomes" id="UP000093412">
    <property type="component" value="Unassembled WGS sequence"/>
</dbReference>
<feature type="compositionally biased region" description="Polar residues" evidence="4">
    <location>
        <begin position="21"/>
        <end position="30"/>
    </location>
</feature>
<evidence type="ECO:0000313" key="8">
    <source>
        <dbReference type="Proteomes" id="UP000076447"/>
    </source>
</evidence>
<comment type="caution">
    <text evidence="6">The sequence shown here is derived from an EMBL/GenBank/DDBJ whole genome shotgun (WGS) entry which is preliminary data.</text>
</comment>
<proteinExistence type="predicted"/>
<dbReference type="PROSITE" id="PS51118">
    <property type="entry name" value="HTH_HXLR"/>
    <property type="match status" value="1"/>
</dbReference>
<dbReference type="Gene3D" id="1.10.10.10">
    <property type="entry name" value="Winged helix-like DNA-binding domain superfamily/Winged helix DNA-binding domain"/>
    <property type="match status" value="1"/>
</dbReference>
<evidence type="ECO:0000256" key="1">
    <source>
        <dbReference type="ARBA" id="ARBA00023015"/>
    </source>
</evidence>
<feature type="region of interest" description="Disordered" evidence="4">
    <location>
        <begin position="1"/>
        <end position="32"/>
    </location>
</feature>
<evidence type="ECO:0000256" key="2">
    <source>
        <dbReference type="ARBA" id="ARBA00023125"/>
    </source>
</evidence>
<keyword evidence="3" id="KW-0804">Transcription</keyword>
<dbReference type="InterPro" id="IPR002577">
    <property type="entry name" value="HTH_HxlR"/>
</dbReference>
<dbReference type="PANTHER" id="PTHR33204">
    <property type="entry name" value="TRANSCRIPTIONAL REGULATOR, MARR FAMILY"/>
    <property type="match status" value="1"/>
</dbReference>
<name>A0A165S267_9CELL</name>
<gene>
    <name evidence="6" type="primary">yybR_3</name>
    <name evidence="7" type="synonym">yybR_2</name>
    <name evidence="7" type="ORF">OERS_13890</name>
    <name evidence="6" type="ORF">OJAG_18760</name>
</gene>
<dbReference type="Pfam" id="PF01638">
    <property type="entry name" value="HxlR"/>
    <property type="match status" value="1"/>
</dbReference>
<dbReference type="InterPro" id="IPR036388">
    <property type="entry name" value="WH-like_DNA-bd_sf"/>
</dbReference>
<dbReference type="EMBL" id="MAQA01000012">
    <property type="protein sequence ID" value="OCI31883.1"/>
    <property type="molecule type" value="Genomic_DNA"/>
</dbReference>
<dbReference type="STRING" id="43678.OJAG_18760"/>
<keyword evidence="9" id="KW-1185">Reference proteome</keyword>
<evidence type="ECO:0000313" key="7">
    <source>
        <dbReference type="EMBL" id="OCI31883.1"/>
    </source>
</evidence>
<reference evidence="6 8" key="1">
    <citation type="submission" date="2016-01" db="EMBL/GenBank/DDBJ databases">
        <title>Genome sequence of Oerskovia enterophila VJag, an agar and cellulose degrading bacterium.</title>
        <authorList>
            <person name="Poehlein A."/>
            <person name="Jag V."/>
            <person name="Bengelsdorf F."/>
            <person name="Duerre P."/>
            <person name="Daniel R."/>
        </authorList>
    </citation>
    <scope>NUCLEOTIDE SEQUENCE [LARGE SCALE GENOMIC DNA]</scope>
    <source>
        <strain evidence="6 8">VJag</strain>
    </source>
</reference>
<evidence type="ECO:0000256" key="3">
    <source>
        <dbReference type="ARBA" id="ARBA00023163"/>
    </source>
</evidence>
<dbReference type="InterPro" id="IPR036390">
    <property type="entry name" value="WH_DNA-bd_sf"/>
</dbReference>